<evidence type="ECO:0000256" key="1">
    <source>
        <dbReference type="SAM" id="Phobius"/>
    </source>
</evidence>
<feature type="transmembrane region" description="Helical" evidence="1">
    <location>
        <begin position="145"/>
        <end position="166"/>
    </location>
</feature>
<dbReference type="EMBL" id="PQNY01000001">
    <property type="protein sequence ID" value="POS03176.1"/>
    <property type="molecule type" value="Genomic_DNA"/>
</dbReference>
<dbReference type="OrthoDB" id="9807384at2"/>
<sequence>MKLKLYLLVCCMVYQWGYCQLVSTSIDSTKKKIGSEFYITLKAIVGSKDKVIFPKDSNFGLLEVLENYKTDTVEKGNKIELSKRYGITQFDAGKYTIPKLPVSINQKKYYTDTINLEVVDVKVDTLKQKMYDIKQITKTESKTSWWWYFLGVVFVGVIGYLVYYFVNKKPQNNQTTPIVDKRSPLERAMAELSILDGGHSHDVKKYYSELTDIARRYIENELRIPAMESTTSELLVALQIAADEKKVILSTQTLTDLEKVLRKADLVKFAKSKPDAHEILSDKTTITQTVSHIYEAIPKEKLASAQEEAKLLAEQKALLAKKKKQKTKIIVTAVALLLLLLGFVFSEVLISLKDNILGHPTKELAEGEWVYSEYGNPALKIETPKVLKRVAQQPQNKQSKIPALQKFVYGSLLSDFYIVLSTQKFEAPSNVNLESLAEGIIKDYEKEGARNIIVKSESYDTQLGSKGLKAYGSMTVANALSKEPEKLQYQILLFTQYGGLQAVLITYKDNDDYAKKMVTRIENSIEPLNVIQ</sequence>
<feature type="transmembrane region" description="Helical" evidence="1">
    <location>
        <begin position="329"/>
        <end position="352"/>
    </location>
</feature>
<comment type="caution">
    <text evidence="2">The sequence shown here is derived from an EMBL/GenBank/DDBJ whole genome shotgun (WGS) entry which is preliminary data.</text>
</comment>
<dbReference type="RefSeq" id="WP_146046963.1">
    <property type="nucleotide sequence ID" value="NZ_PQNY01000001.1"/>
</dbReference>
<evidence type="ECO:0000313" key="3">
    <source>
        <dbReference type="Proteomes" id="UP000237056"/>
    </source>
</evidence>
<reference evidence="2 3" key="1">
    <citation type="submission" date="2018-01" db="EMBL/GenBank/DDBJ databases">
        <title>Genomic Encyclopedia of Type Strains, Phase I: the one thousand microbial genomes (KMG-I) project.</title>
        <authorList>
            <person name="Goeker M."/>
        </authorList>
    </citation>
    <scope>NUCLEOTIDE SEQUENCE [LARGE SCALE GENOMIC DNA]</scope>
    <source>
        <strain evidence="2 3">DSM 17960</strain>
    </source>
</reference>
<accession>A0A2S4NBV8</accession>
<keyword evidence="1" id="KW-0472">Membrane</keyword>
<gene>
    <name evidence="2" type="ORF">Q361_101284</name>
</gene>
<evidence type="ECO:0000313" key="2">
    <source>
        <dbReference type="EMBL" id="POS03176.1"/>
    </source>
</evidence>
<dbReference type="AlphaFoldDB" id="A0A2S4NBV8"/>
<name>A0A2S4NBV8_9FLAO</name>
<organism evidence="2 3">
    <name type="scientific">Flavobacterium croceum DSM 17960</name>
    <dbReference type="NCBI Taxonomy" id="1121886"/>
    <lineage>
        <taxon>Bacteria</taxon>
        <taxon>Pseudomonadati</taxon>
        <taxon>Bacteroidota</taxon>
        <taxon>Flavobacteriia</taxon>
        <taxon>Flavobacteriales</taxon>
        <taxon>Flavobacteriaceae</taxon>
        <taxon>Flavobacterium</taxon>
    </lineage>
</organism>
<keyword evidence="1" id="KW-0812">Transmembrane</keyword>
<keyword evidence="1" id="KW-1133">Transmembrane helix</keyword>
<proteinExistence type="predicted"/>
<keyword evidence="3" id="KW-1185">Reference proteome</keyword>
<protein>
    <submittedName>
        <fullName evidence="2">Uncharacterized protein</fullName>
    </submittedName>
</protein>
<dbReference type="Proteomes" id="UP000237056">
    <property type="component" value="Unassembled WGS sequence"/>
</dbReference>